<dbReference type="PANTHER" id="PTHR46254">
    <property type="entry name" value="PROTEIN GVQW1-RELATED"/>
    <property type="match status" value="1"/>
</dbReference>
<evidence type="ECO:0000313" key="2">
    <source>
        <dbReference type="Proteomes" id="UP000028761"/>
    </source>
</evidence>
<sequence length="136" mass="15380">MASNLALFTNYFHIHDISGAPGSPFFFFFFFLRRSLALSPRLECSGRISAHCKLRLPGSRETESRSVAQAGVQWPDLSSLQAPPPGFTPFSWLRLPSSWDYRRPPPHPASFFFFCIFLVETGFHHVSQDGLDLLTS</sequence>
<dbReference type="GeneTree" id="ENSGT00940000165497"/>
<accession>A0A8I5NHG0</accession>
<name>A0A8I5NHG0_PAPAN</name>
<dbReference type="Ensembl" id="ENSPANT00000063708.1">
    <property type="protein sequence ID" value="ENSPANP00000060535.1"/>
    <property type="gene ID" value="ENSPANG00000037675.1"/>
</dbReference>
<organism evidence="1 2">
    <name type="scientific">Papio anubis</name>
    <name type="common">Olive baboon</name>
    <dbReference type="NCBI Taxonomy" id="9555"/>
    <lineage>
        <taxon>Eukaryota</taxon>
        <taxon>Metazoa</taxon>
        <taxon>Chordata</taxon>
        <taxon>Craniata</taxon>
        <taxon>Vertebrata</taxon>
        <taxon>Euteleostomi</taxon>
        <taxon>Mammalia</taxon>
        <taxon>Eutheria</taxon>
        <taxon>Euarchontoglires</taxon>
        <taxon>Primates</taxon>
        <taxon>Haplorrhini</taxon>
        <taxon>Catarrhini</taxon>
        <taxon>Cercopithecidae</taxon>
        <taxon>Cercopithecinae</taxon>
        <taxon>Papio</taxon>
    </lineage>
</organism>
<dbReference type="PANTHER" id="PTHR46254:SF7">
    <property type="entry name" value="PI4-KINASE N-TERMINAL DOMAIN-CONTAINING PROTEIN"/>
    <property type="match status" value="1"/>
</dbReference>
<evidence type="ECO:0000313" key="1">
    <source>
        <dbReference type="Ensembl" id="ENSPANP00000060535.1"/>
    </source>
</evidence>
<dbReference type="PRINTS" id="PR02045">
    <property type="entry name" value="F138DOMAIN"/>
</dbReference>
<reference evidence="1 2" key="1">
    <citation type="submission" date="2012-03" db="EMBL/GenBank/DDBJ databases">
        <title>Whole Genome Assembly of Papio anubis.</title>
        <authorList>
            <person name="Liu Y.L."/>
            <person name="Abraham K.A."/>
            <person name="Akbar H.A."/>
            <person name="Ali S.A."/>
            <person name="Anosike U.A."/>
            <person name="Aqrawi P.A."/>
            <person name="Arias F.A."/>
            <person name="Attaway T.A."/>
            <person name="Awwad R.A."/>
            <person name="Babu C.B."/>
            <person name="Bandaranaike D.B."/>
            <person name="Battles P.B."/>
            <person name="Bell A.B."/>
            <person name="Beltran B.B."/>
            <person name="Berhane-Mersha D.B."/>
            <person name="Bess C.B."/>
            <person name="Bickham C.B."/>
            <person name="Bolden T.B."/>
            <person name="Carter K.C."/>
            <person name="Chau D.C."/>
            <person name="Chavez A.C."/>
            <person name="Clerc-Blankenburg K.C."/>
            <person name="Coyle M.C."/>
            <person name="Dao M.D."/>
            <person name="Davila M.L.D."/>
            <person name="Davy-Carroll L.D."/>
            <person name="Denson S.D."/>
            <person name="Dinh H.D."/>
            <person name="Fernandez S.F."/>
            <person name="Fernando P.F."/>
            <person name="Forbes L.F."/>
            <person name="Francis C.F."/>
            <person name="Francisco L.F."/>
            <person name="Fu Q.F."/>
            <person name="Garcia-Iii R.G."/>
            <person name="Garrett T.G."/>
            <person name="Gross S.G."/>
            <person name="Gubbala S.G."/>
            <person name="Hirani K.H."/>
            <person name="Hogues M.H."/>
            <person name="Hollins B.H."/>
            <person name="Jackson L.J."/>
            <person name="Javaid M.J."/>
            <person name="Jhangiani S.J."/>
            <person name="Johnson A.J."/>
            <person name="Johnson B.J."/>
            <person name="Jones J.J."/>
            <person name="Joshi V.J."/>
            <person name="Kalu J.K."/>
            <person name="Khan N.K."/>
            <person name="Korchina V.K."/>
            <person name="Kovar C.K."/>
            <person name="Lago L.L."/>
            <person name="Lara F.L."/>
            <person name="Le T.-K.L."/>
            <person name="Lee S.L."/>
            <person name="Legall-Iii F.L."/>
            <person name="Lemon S.L."/>
            <person name="Liu J.L."/>
            <person name="Liu Y.-S.L."/>
            <person name="Liyanage D.L."/>
            <person name="Lopez J.L."/>
            <person name="Lorensuhewa L.L."/>
            <person name="Mata R.M."/>
            <person name="Mathew T.M."/>
            <person name="Mercado C.M."/>
            <person name="Mercado I.M."/>
            <person name="Morales K.M."/>
            <person name="Morgan M.M."/>
            <person name="Munidasa M.M."/>
            <person name="Ngo D.N."/>
            <person name="Nguyen L.N."/>
            <person name="Nguyen T.N."/>
            <person name="Nguyen N.N."/>
            <person name="Obregon M.O."/>
            <person name="Okwuonu G.O."/>
            <person name="Ongeri F.O."/>
            <person name="Onwere C.O."/>
            <person name="Osifeso I.O."/>
            <person name="Parra A.P."/>
            <person name="Patil S.P."/>
            <person name="Perez A.P."/>
            <person name="Perez Y.P."/>
            <person name="Pham C.P."/>
            <person name="Pu L.-L.P."/>
            <person name="Puazo M.P."/>
            <person name="Quiroz J.Q."/>
            <person name="Rouhana J.R."/>
            <person name="Ruiz M.R."/>
            <person name="Ruiz S.-J.R."/>
            <person name="Saada N.S."/>
            <person name="Santibanez J.S."/>
            <person name="Scheel M.S."/>
            <person name="Schneider B.S."/>
            <person name="Simmons D.S."/>
            <person name="Sisson I.S."/>
            <person name="Tang L.-Y.T."/>
            <person name="Thornton R.T."/>
            <person name="Tisius J.T."/>
            <person name="Toledanes G.T."/>
            <person name="Trejos Z.T."/>
            <person name="Usmani K.U."/>
            <person name="Varghese R.V."/>
            <person name="Vattathil S.V."/>
            <person name="Vee V.V."/>
            <person name="Walker D.W."/>
            <person name="Weissenberger G.W."/>
            <person name="White C.W."/>
            <person name="Williams A.W."/>
            <person name="Woodworth J.W."/>
            <person name="Wright R.W."/>
            <person name="Zhu Y.Z."/>
            <person name="Han Y.H."/>
            <person name="Newsham I.N."/>
            <person name="Nazareth L.N."/>
            <person name="Worley K.W."/>
            <person name="Muzny D.M."/>
            <person name="Rogers J.R."/>
            <person name="Gibbs R.G."/>
        </authorList>
    </citation>
    <scope>NUCLEOTIDE SEQUENCE [LARGE SCALE GENOMIC DNA]</scope>
</reference>
<reference evidence="1" key="2">
    <citation type="submission" date="2025-08" db="UniProtKB">
        <authorList>
            <consortium name="Ensembl"/>
        </authorList>
    </citation>
    <scope>IDENTIFICATION</scope>
</reference>
<keyword evidence="2" id="KW-1185">Reference proteome</keyword>
<dbReference type="AlphaFoldDB" id="A0A8I5NHG0"/>
<dbReference type="Proteomes" id="UP000028761">
    <property type="component" value="Chromosome 19"/>
</dbReference>
<proteinExistence type="predicted"/>
<protein>
    <submittedName>
        <fullName evidence="1">Uncharacterized protein</fullName>
    </submittedName>
</protein>
<reference evidence="1" key="3">
    <citation type="submission" date="2025-09" db="UniProtKB">
        <authorList>
            <consortium name="Ensembl"/>
        </authorList>
    </citation>
    <scope>IDENTIFICATION</scope>
</reference>